<evidence type="ECO:0000256" key="4">
    <source>
        <dbReference type="ARBA" id="ARBA00022679"/>
    </source>
</evidence>
<dbReference type="PATRIC" id="fig|1256225.3.peg.3056"/>
<evidence type="ECO:0000256" key="2">
    <source>
        <dbReference type="ARBA" id="ARBA00022448"/>
    </source>
</evidence>
<gene>
    <name evidence="8" type="ORF">Lpp225_2953</name>
</gene>
<sequence length="162" mass="16897">MMFNLFGKKRVPLALAATANGRVKPLSEVTDPVFASGIMGAGYGIDPASDRIVSPVSGKVTMIANTLHGIGIHTEEGLDVLIHMGIDTVELKGVPFTISVKVGERVQSGQDLATMQRSIVEASGKSTTIIVVVTNSKDLELAVEVNDGAIEAGEVAAVIELL</sequence>
<evidence type="ECO:0000256" key="6">
    <source>
        <dbReference type="ARBA" id="ARBA00022777"/>
    </source>
</evidence>
<dbReference type="PANTHER" id="PTHR45008">
    <property type="entry name" value="PTS SYSTEM GLUCOSE-SPECIFIC EIIA COMPONENT"/>
    <property type="match status" value="1"/>
</dbReference>
<name>S2N551_LACPA</name>
<proteinExistence type="predicted"/>
<dbReference type="InterPro" id="IPR050890">
    <property type="entry name" value="PTS_EIIA_component"/>
</dbReference>
<dbReference type="PROSITE" id="PS00371">
    <property type="entry name" value="PTS_EIIA_TYPE_1_HIS"/>
    <property type="match status" value="1"/>
</dbReference>
<dbReference type="Pfam" id="PF00358">
    <property type="entry name" value="PTS_EIIA_1"/>
    <property type="match status" value="1"/>
</dbReference>
<evidence type="ECO:0000256" key="5">
    <source>
        <dbReference type="ARBA" id="ARBA00022683"/>
    </source>
</evidence>
<evidence type="ECO:0000256" key="3">
    <source>
        <dbReference type="ARBA" id="ARBA00022597"/>
    </source>
</evidence>
<dbReference type="InterPro" id="IPR011055">
    <property type="entry name" value="Dup_hybrid_motif"/>
</dbReference>
<comment type="subcellular location">
    <subcellularLocation>
        <location evidence="1">Cytoplasm</location>
    </subcellularLocation>
</comment>
<protein>
    <submittedName>
        <fullName evidence="8">PTS system EIIA compoment</fullName>
    </submittedName>
</protein>
<keyword evidence="6" id="KW-0418">Kinase</keyword>
<dbReference type="AlphaFoldDB" id="S2N551"/>
<dbReference type="Proteomes" id="UP000014270">
    <property type="component" value="Unassembled WGS sequence"/>
</dbReference>
<evidence type="ECO:0000256" key="1">
    <source>
        <dbReference type="ARBA" id="ARBA00004496"/>
    </source>
</evidence>
<dbReference type="SUPFAM" id="SSF51261">
    <property type="entry name" value="Duplicated hybrid motif"/>
    <property type="match status" value="1"/>
</dbReference>
<feature type="domain" description="PTS EIIA type-1" evidence="7">
    <location>
        <begin position="31"/>
        <end position="135"/>
    </location>
</feature>
<dbReference type="GO" id="GO:0009401">
    <property type="term" value="P:phosphoenolpyruvate-dependent sugar phosphotransferase system"/>
    <property type="evidence" value="ECO:0007669"/>
    <property type="project" value="UniProtKB-KW"/>
</dbReference>
<keyword evidence="5" id="KW-0598">Phosphotransferase system</keyword>
<keyword evidence="2" id="KW-0813">Transport</keyword>
<keyword evidence="4" id="KW-0808">Transferase</keyword>
<evidence type="ECO:0000313" key="8">
    <source>
        <dbReference type="EMBL" id="EPC35060.1"/>
    </source>
</evidence>
<dbReference type="NCBIfam" id="TIGR00830">
    <property type="entry name" value="PTBA"/>
    <property type="match status" value="1"/>
</dbReference>
<comment type="caution">
    <text evidence="8">The sequence shown here is derived from an EMBL/GenBank/DDBJ whole genome shotgun (WGS) entry which is preliminary data.</text>
</comment>
<dbReference type="PANTHER" id="PTHR45008:SF1">
    <property type="entry name" value="PTS SYSTEM GLUCOSE-SPECIFIC EIIA COMPONENT"/>
    <property type="match status" value="1"/>
</dbReference>
<dbReference type="GO" id="GO:0016301">
    <property type="term" value="F:kinase activity"/>
    <property type="evidence" value="ECO:0007669"/>
    <property type="project" value="UniProtKB-KW"/>
</dbReference>
<dbReference type="Gene3D" id="2.70.70.10">
    <property type="entry name" value="Glucose Permease (Domain IIA)"/>
    <property type="match status" value="1"/>
</dbReference>
<dbReference type="EMBL" id="ANMM01000045">
    <property type="protein sequence ID" value="EPC35060.1"/>
    <property type="molecule type" value="Genomic_DNA"/>
</dbReference>
<dbReference type="PROSITE" id="PS51093">
    <property type="entry name" value="PTS_EIIA_TYPE_1"/>
    <property type="match status" value="1"/>
</dbReference>
<dbReference type="InterPro" id="IPR001127">
    <property type="entry name" value="PTS_EIIA_1_perm"/>
</dbReference>
<organism evidence="8 9">
    <name type="scientific">Lacticaseibacillus paracasei subsp. paracasei Lpp225</name>
    <dbReference type="NCBI Taxonomy" id="1256225"/>
    <lineage>
        <taxon>Bacteria</taxon>
        <taxon>Bacillati</taxon>
        <taxon>Bacillota</taxon>
        <taxon>Bacilli</taxon>
        <taxon>Lactobacillales</taxon>
        <taxon>Lactobacillaceae</taxon>
        <taxon>Lacticaseibacillus</taxon>
    </lineage>
</organism>
<evidence type="ECO:0000259" key="7">
    <source>
        <dbReference type="PROSITE" id="PS51093"/>
    </source>
</evidence>
<dbReference type="GO" id="GO:0005737">
    <property type="term" value="C:cytoplasm"/>
    <property type="evidence" value="ECO:0007669"/>
    <property type="project" value="UniProtKB-SubCell"/>
</dbReference>
<evidence type="ECO:0000313" key="9">
    <source>
        <dbReference type="Proteomes" id="UP000014270"/>
    </source>
</evidence>
<keyword evidence="3" id="KW-0762">Sugar transport</keyword>
<reference evidence="8 9" key="1">
    <citation type="journal article" date="2013" name="PLoS ONE">
        <title>Lactobacillus paracasei comparative genomics: towards species pan-genome definition and exploitation of diversity.</title>
        <authorList>
            <person name="Smokvina T."/>
            <person name="Wels M."/>
            <person name="Polka J."/>
            <person name="Chervaux C."/>
            <person name="Brisse S."/>
            <person name="Boekhorst J."/>
            <person name="van Hylckama Vlieg J.E."/>
            <person name="Siezen R.J."/>
        </authorList>
    </citation>
    <scope>NUCLEOTIDE SEQUENCE [LARGE SCALE GENOMIC DNA]</scope>
    <source>
        <strain evidence="8 9">Lpp225</strain>
    </source>
</reference>
<accession>S2N551</accession>